<feature type="chain" id="PRO_5047348051" description="ABC transporter substrate-binding protein" evidence="2">
    <location>
        <begin position="24"/>
        <end position="326"/>
    </location>
</feature>
<dbReference type="EMBL" id="NEVV01000007">
    <property type="protein sequence ID" value="OZI69925.1"/>
    <property type="molecule type" value="Genomic_DNA"/>
</dbReference>
<comment type="similarity">
    <text evidence="1">Belongs to the UPF0065 (bug) family.</text>
</comment>
<keyword evidence="2" id="KW-0732">Signal</keyword>
<organism evidence="3 4">
    <name type="scientific">Bordetella genomosp. 6</name>
    <dbReference type="NCBI Taxonomy" id="463024"/>
    <lineage>
        <taxon>Bacteria</taxon>
        <taxon>Pseudomonadati</taxon>
        <taxon>Pseudomonadota</taxon>
        <taxon>Betaproteobacteria</taxon>
        <taxon>Burkholderiales</taxon>
        <taxon>Alcaligenaceae</taxon>
        <taxon>Bordetella</taxon>
    </lineage>
</organism>
<dbReference type="Proteomes" id="UP000216524">
    <property type="component" value="Unassembled WGS sequence"/>
</dbReference>
<dbReference type="PANTHER" id="PTHR42928:SF5">
    <property type="entry name" value="BLR1237 PROTEIN"/>
    <property type="match status" value="1"/>
</dbReference>
<dbReference type="Gene3D" id="3.40.190.10">
    <property type="entry name" value="Periplasmic binding protein-like II"/>
    <property type="match status" value="1"/>
</dbReference>
<dbReference type="InterPro" id="IPR005064">
    <property type="entry name" value="BUG"/>
</dbReference>
<evidence type="ECO:0000256" key="1">
    <source>
        <dbReference type="ARBA" id="ARBA00006987"/>
    </source>
</evidence>
<dbReference type="SUPFAM" id="SSF53850">
    <property type="entry name" value="Periplasmic binding protein-like II"/>
    <property type="match status" value="1"/>
</dbReference>
<accession>A0ABX4F6N6</accession>
<keyword evidence="4" id="KW-1185">Reference proteome</keyword>
<dbReference type="PIRSF" id="PIRSF017082">
    <property type="entry name" value="YflP"/>
    <property type="match status" value="1"/>
</dbReference>
<evidence type="ECO:0000313" key="4">
    <source>
        <dbReference type="Proteomes" id="UP000216524"/>
    </source>
</evidence>
<dbReference type="Pfam" id="PF03401">
    <property type="entry name" value="TctC"/>
    <property type="match status" value="1"/>
</dbReference>
<proteinExistence type="inferred from homology"/>
<comment type="caution">
    <text evidence="3">The sequence shown here is derived from an EMBL/GenBank/DDBJ whole genome shotgun (WGS) entry which is preliminary data.</text>
</comment>
<evidence type="ECO:0000256" key="2">
    <source>
        <dbReference type="SAM" id="SignalP"/>
    </source>
</evidence>
<evidence type="ECO:0000313" key="3">
    <source>
        <dbReference type="EMBL" id="OZI69925.1"/>
    </source>
</evidence>
<dbReference type="Gene3D" id="3.40.190.150">
    <property type="entry name" value="Bordetella uptake gene, domain 1"/>
    <property type="match status" value="1"/>
</dbReference>
<evidence type="ECO:0008006" key="5">
    <source>
        <dbReference type="Google" id="ProtNLM"/>
    </source>
</evidence>
<reference evidence="3 4" key="1">
    <citation type="submission" date="2017-05" db="EMBL/GenBank/DDBJ databases">
        <title>Complete and WGS of Bordetella genogroups.</title>
        <authorList>
            <person name="Spilker T."/>
            <person name="Lipuma J."/>
        </authorList>
    </citation>
    <scope>NUCLEOTIDE SEQUENCE [LARGE SCALE GENOMIC DNA]</scope>
    <source>
        <strain evidence="3 4">AU3139</strain>
    </source>
</reference>
<sequence length="326" mass="32630">MQAIFKGLIIAATALSAAGAATAAPAYPSKPVTLIVPFAPGASADGVARLLGRKLADGLGQPVVVENRPGAGGTTGLMALAHAAPDGYTLAIGATGAIAVNHHLPDAAPLDAAKQLTPVAKVADIPLVFIASQQSQLRSMQDIAAQAAKAKGGLSYGTSGQFTSQHLAGELYADMAKTALVAVPYRGSSPALTDVIAGQVPLAVVDLTSAFPQIKAGKVTGLAVTGTRRAIAAPDIPTVAELGFPGYAASGWLGMFAPAGTPAPIVAQVSAQLETILADPQVGAELLTLAVEPAYLDPGAFAAYTRAESDKWGKVIGAMGQAKSQP</sequence>
<gene>
    <name evidence="3" type="ORF">CAL23_20280</name>
</gene>
<feature type="signal peptide" evidence="2">
    <location>
        <begin position="1"/>
        <end position="23"/>
    </location>
</feature>
<name>A0ABX4F6N6_9BORD</name>
<dbReference type="RefSeq" id="WP_033448349.1">
    <property type="nucleotide sequence ID" value="NZ_NEVV01000007.1"/>
</dbReference>
<dbReference type="PANTHER" id="PTHR42928">
    <property type="entry name" value="TRICARBOXYLATE-BINDING PROTEIN"/>
    <property type="match status" value="1"/>
</dbReference>
<dbReference type="InterPro" id="IPR042100">
    <property type="entry name" value="Bug_dom1"/>
</dbReference>
<protein>
    <recommendedName>
        <fullName evidence="5">ABC transporter substrate-binding protein</fullName>
    </recommendedName>
</protein>